<dbReference type="STRING" id="104663.SAMN04488121_10180"/>
<proteinExistence type="predicted"/>
<accession>A0A1G7GM41</accession>
<dbReference type="AlphaFoldDB" id="A0A1G7GM41"/>
<protein>
    <submittedName>
        <fullName evidence="1">Uncharacterized protein</fullName>
    </submittedName>
</protein>
<evidence type="ECO:0000313" key="1">
    <source>
        <dbReference type="EMBL" id="SDE89190.1"/>
    </source>
</evidence>
<sequence length="52" mass="6057">MEAFRQLLVNFLFYEKEGNTNHPTKNNRRIQHAINKGQALSTLQGINYVKPI</sequence>
<dbReference type="EMBL" id="FNBN01000001">
    <property type="protein sequence ID" value="SDE89190.1"/>
    <property type="molecule type" value="Genomic_DNA"/>
</dbReference>
<organism evidence="1 2">
    <name type="scientific">Chitinophaga filiformis</name>
    <name type="common">Myxococcus filiformis</name>
    <name type="synonym">Flexibacter filiformis</name>
    <dbReference type="NCBI Taxonomy" id="104663"/>
    <lineage>
        <taxon>Bacteria</taxon>
        <taxon>Pseudomonadati</taxon>
        <taxon>Bacteroidota</taxon>
        <taxon>Chitinophagia</taxon>
        <taxon>Chitinophagales</taxon>
        <taxon>Chitinophagaceae</taxon>
        <taxon>Chitinophaga</taxon>
    </lineage>
</organism>
<evidence type="ECO:0000313" key="2">
    <source>
        <dbReference type="Proteomes" id="UP000199045"/>
    </source>
</evidence>
<reference evidence="1 2" key="1">
    <citation type="submission" date="2016-10" db="EMBL/GenBank/DDBJ databases">
        <authorList>
            <person name="de Groot N.N."/>
        </authorList>
    </citation>
    <scope>NUCLEOTIDE SEQUENCE [LARGE SCALE GENOMIC DNA]</scope>
    <source>
        <strain evidence="1 2">DSM 527</strain>
    </source>
</reference>
<gene>
    <name evidence="1" type="ORF">SAMN04488121_10180</name>
</gene>
<name>A0A1G7GM41_CHIFI</name>
<dbReference type="Proteomes" id="UP000199045">
    <property type="component" value="Unassembled WGS sequence"/>
</dbReference>